<dbReference type="OrthoDB" id="4211373at2"/>
<dbReference type="InterPro" id="IPR041581">
    <property type="entry name" value="Glyoxalase_6"/>
</dbReference>
<dbReference type="InterPro" id="IPR037523">
    <property type="entry name" value="VOC_core"/>
</dbReference>
<name>A0A0X3V9T6_9ACTN</name>
<dbReference type="Gene3D" id="3.10.180.10">
    <property type="entry name" value="2,3-Dihydroxybiphenyl 1,2-Dioxygenase, domain 1"/>
    <property type="match status" value="1"/>
</dbReference>
<dbReference type="PANTHER" id="PTHR35908:SF1">
    <property type="entry name" value="CONSERVED PROTEIN"/>
    <property type="match status" value="1"/>
</dbReference>
<dbReference type="Proteomes" id="UP000053244">
    <property type="component" value="Unassembled WGS sequence"/>
</dbReference>
<evidence type="ECO:0000259" key="1">
    <source>
        <dbReference type="PROSITE" id="PS51819"/>
    </source>
</evidence>
<protein>
    <submittedName>
        <fullName evidence="2">Glyoxalase</fullName>
    </submittedName>
</protein>
<dbReference type="PANTHER" id="PTHR35908">
    <property type="entry name" value="HYPOTHETICAL FUSION PROTEIN"/>
    <property type="match status" value="1"/>
</dbReference>
<evidence type="ECO:0000313" key="3">
    <source>
        <dbReference type="Proteomes" id="UP000053244"/>
    </source>
</evidence>
<accession>A0A0X3V9T6</accession>
<dbReference type="EMBL" id="LLZH01000013">
    <property type="protein sequence ID" value="KUL41334.1"/>
    <property type="molecule type" value="Genomic_DNA"/>
</dbReference>
<dbReference type="AlphaFoldDB" id="A0A0X3V9T6"/>
<comment type="caution">
    <text evidence="2">The sequence shown here is derived from an EMBL/GenBank/DDBJ whole genome shotgun (WGS) entry which is preliminary data.</text>
</comment>
<sequence length="124" mass="13568">MAVARFASVVFDCKDPEELSAFWAAMVGGEVAVTGEDFVAVRTSRGWFAAMRVPDHQPPTWGDADVPKQMHIDLSVDDLDEAEAEAIRLGARLVSDQPAPDRYRIFLDPAGHPFCLSIQIPDVA</sequence>
<gene>
    <name evidence="2" type="ORF">ADL15_03500</name>
</gene>
<reference evidence="2 3" key="1">
    <citation type="submission" date="2015-10" db="EMBL/GenBank/DDBJ databases">
        <authorList>
            <person name="Gilbert D.G."/>
        </authorList>
    </citation>
    <scope>NUCLEOTIDE SEQUENCE [LARGE SCALE GENOMIC DNA]</scope>
    <source>
        <strain evidence="2 3">NRRL B-16712</strain>
    </source>
</reference>
<dbReference type="RefSeq" id="WP_067685086.1">
    <property type="nucleotide sequence ID" value="NZ_LLZH01000013.1"/>
</dbReference>
<evidence type="ECO:0000313" key="2">
    <source>
        <dbReference type="EMBL" id="KUL41334.1"/>
    </source>
</evidence>
<dbReference type="Pfam" id="PF18029">
    <property type="entry name" value="Glyoxalase_6"/>
    <property type="match status" value="1"/>
</dbReference>
<dbReference type="InterPro" id="IPR029068">
    <property type="entry name" value="Glyas_Bleomycin-R_OHBP_Dase"/>
</dbReference>
<keyword evidence="3" id="KW-1185">Reference proteome</keyword>
<feature type="domain" description="VOC" evidence="1">
    <location>
        <begin position="5"/>
        <end position="119"/>
    </location>
</feature>
<dbReference type="CDD" id="cd06587">
    <property type="entry name" value="VOC"/>
    <property type="match status" value="1"/>
</dbReference>
<organism evidence="2 3">
    <name type="scientific">Actinoplanes awajinensis subsp. mycoplanecinus</name>
    <dbReference type="NCBI Taxonomy" id="135947"/>
    <lineage>
        <taxon>Bacteria</taxon>
        <taxon>Bacillati</taxon>
        <taxon>Actinomycetota</taxon>
        <taxon>Actinomycetes</taxon>
        <taxon>Micromonosporales</taxon>
        <taxon>Micromonosporaceae</taxon>
        <taxon>Actinoplanes</taxon>
    </lineage>
</organism>
<dbReference type="SUPFAM" id="SSF54593">
    <property type="entry name" value="Glyoxalase/Bleomycin resistance protein/Dihydroxybiphenyl dioxygenase"/>
    <property type="match status" value="1"/>
</dbReference>
<dbReference type="PROSITE" id="PS51819">
    <property type="entry name" value="VOC"/>
    <property type="match status" value="1"/>
</dbReference>
<proteinExistence type="predicted"/>